<name>A0A0F9P5W9_9ZZZZ</name>
<dbReference type="AlphaFoldDB" id="A0A0F9P5W9"/>
<gene>
    <name evidence="1" type="ORF">LCGC14_1254780</name>
</gene>
<reference evidence="1" key="1">
    <citation type="journal article" date="2015" name="Nature">
        <title>Complex archaea that bridge the gap between prokaryotes and eukaryotes.</title>
        <authorList>
            <person name="Spang A."/>
            <person name="Saw J.H."/>
            <person name="Jorgensen S.L."/>
            <person name="Zaremba-Niedzwiedzka K."/>
            <person name="Martijn J."/>
            <person name="Lind A.E."/>
            <person name="van Eijk R."/>
            <person name="Schleper C."/>
            <person name="Guy L."/>
            <person name="Ettema T.J."/>
        </authorList>
    </citation>
    <scope>NUCLEOTIDE SEQUENCE</scope>
</reference>
<organism evidence="1">
    <name type="scientific">marine sediment metagenome</name>
    <dbReference type="NCBI Taxonomy" id="412755"/>
    <lineage>
        <taxon>unclassified sequences</taxon>
        <taxon>metagenomes</taxon>
        <taxon>ecological metagenomes</taxon>
    </lineage>
</organism>
<comment type="caution">
    <text evidence="1">The sequence shown here is derived from an EMBL/GenBank/DDBJ whole genome shotgun (WGS) entry which is preliminary data.</text>
</comment>
<sequence length="206" mass="24899">MNKTKLVFKNFKLQFTEQQSINRRIIELKKEFTQFTSSRIGLMYRVLDEIVRLKQQTNPNYAPRSLEWEKDMNIGAMQIRYIFTHQYLSSYSMKLIDDGLITDSTICFLIFRFKFLREPEWQNKVVDKFLAGQIRISWCSEMTQEEIKLLLNDKFEFKLDERYFLSAVKNLSSILSRIRERKHLIKDSRFRARMLEKANKLVEELK</sequence>
<evidence type="ECO:0000313" key="1">
    <source>
        <dbReference type="EMBL" id="KKM88822.1"/>
    </source>
</evidence>
<dbReference type="EMBL" id="LAZR01006909">
    <property type="protein sequence ID" value="KKM88822.1"/>
    <property type="molecule type" value="Genomic_DNA"/>
</dbReference>
<proteinExistence type="predicted"/>
<accession>A0A0F9P5W9</accession>
<protein>
    <submittedName>
        <fullName evidence="1">Uncharacterized protein</fullName>
    </submittedName>
</protein>